<dbReference type="PROSITE" id="PS51318">
    <property type="entry name" value="TAT"/>
    <property type="match status" value="1"/>
</dbReference>
<keyword evidence="5" id="KW-1185">Reference proteome</keyword>
<dbReference type="EMBL" id="JAERRJ010000007">
    <property type="protein sequence ID" value="MBL1076682.1"/>
    <property type="molecule type" value="Genomic_DNA"/>
</dbReference>
<name>A0ABS1M7Q6_9NOCA</name>
<evidence type="ECO:0000256" key="1">
    <source>
        <dbReference type="SAM" id="SignalP"/>
    </source>
</evidence>
<dbReference type="InterPro" id="IPR038607">
    <property type="entry name" value="PhoD-like_sf"/>
</dbReference>
<dbReference type="Gene3D" id="3.60.21.70">
    <property type="entry name" value="PhoD-like phosphatase"/>
    <property type="match status" value="1"/>
</dbReference>
<dbReference type="PANTHER" id="PTHR43606:SF2">
    <property type="entry name" value="ALKALINE PHOSPHATASE FAMILY PROTEIN (AFU_ORTHOLOGUE AFUA_5G03860)"/>
    <property type="match status" value="1"/>
</dbReference>
<evidence type="ECO:0000313" key="5">
    <source>
        <dbReference type="Proteomes" id="UP000602198"/>
    </source>
</evidence>
<dbReference type="Gene3D" id="2.60.40.380">
    <property type="entry name" value="Purple acid phosphatase-like, N-terminal"/>
    <property type="match status" value="1"/>
</dbReference>
<proteinExistence type="predicted"/>
<dbReference type="PANTHER" id="PTHR43606">
    <property type="entry name" value="PHOSPHATASE, PUTATIVE (AFU_ORTHOLOGUE AFUA_6G08710)-RELATED"/>
    <property type="match status" value="1"/>
</dbReference>
<dbReference type="Proteomes" id="UP000602198">
    <property type="component" value="Unassembled WGS sequence"/>
</dbReference>
<dbReference type="InterPro" id="IPR052900">
    <property type="entry name" value="Phospholipid_Metab_Enz"/>
</dbReference>
<feature type="chain" id="PRO_5045442201" evidence="1">
    <location>
        <begin position="32"/>
        <end position="541"/>
    </location>
</feature>
<accession>A0ABS1M7Q6</accession>
<evidence type="ECO:0000259" key="3">
    <source>
        <dbReference type="Pfam" id="PF16655"/>
    </source>
</evidence>
<dbReference type="Pfam" id="PF09423">
    <property type="entry name" value="PhoD"/>
    <property type="match status" value="1"/>
</dbReference>
<dbReference type="CDD" id="cd07389">
    <property type="entry name" value="MPP_PhoD"/>
    <property type="match status" value="1"/>
</dbReference>
<dbReference type="InterPro" id="IPR029052">
    <property type="entry name" value="Metallo-depent_PP-like"/>
</dbReference>
<dbReference type="InterPro" id="IPR018946">
    <property type="entry name" value="PhoD-like_MPP"/>
</dbReference>
<feature type="domain" description="PhoD-like phosphatase metallophosphatase" evidence="2">
    <location>
        <begin position="147"/>
        <end position="506"/>
    </location>
</feature>
<dbReference type="SUPFAM" id="SSF56300">
    <property type="entry name" value="Metallo-dependent phosphatases"/>
    <property type="match status" value="1"/>
</dbReference>
<dbReference type="InterPro" id="IPR006311">
    <property type="entry name" value="TAT_signal"/>
</dbReference>
<evidence type="ECO:0000313" key="4">
    <source>
        <dbReference type="EMBL" id="MBL1076682.1"/>
    </source>
</evidence>
<feature type="domain" description="Phospholipase D N-terminal" evidence="3">
    <location>
        <begin position="38"/>
        <end position="134"/>
    </location>
</feature>
<feature type="signal peptide" evidence="1">
    <location>
        <begin position="1"/>
        <end position="31"/>
    </location>
</feature>
<keyword evidence="1" id="KW-0732">Signal</keyword>
<protein>
    <submittedName>
        <fullName evidence="4">Alkaline phosphatase D family protein</fullName>
    </submittedName>
</protein>
<dbReference type="Pfam" id="PF16655">
    <property type="entry name" value="PhoD_N"/>
    <property type="match status" value="1"/>
</dbReference>
<organism evidence="4 5">
    <name type="scientific">Nocardia acididurans</name>
    <dbReference type="NCBI Taxonomy" id="2802282"/>
    <lineage>
        <taxon>Bacteria</taxon>
        <taxon>Bacillati</taxon>
        <taxon>Actinomycetota</taxon>
        <taxon>Actinomycetes</taxon>
        <taxon>Mycobacteriales</taxon>
        <taxon>Nocardiaceae</taxon>
        <taxon>Nocardia</taxon>
    </lineage>
</organism>
<comment type="caution">
    <text evidence="4">The sequence shown here is derived from an EMBL/GenBank/DDBJ whole genome shotgun (WGS) entry which is preliminary data.</text>
</comment>
<reference evidence="4 5" key="1">
    <citation type="submission" date="2021-01" db="EMBL/GenBank/DDBJ databases">
        <title>WGS of actinomycetes isolated from Thailand.</title>
        <authorList>
            <person name="Thawai C."/>
        </authorList>
    </citation>
    <scope>NUCLEOTIDE SEQUENCE [LARGE SCALE GENOMIC DNA]</scope>
    <source>
        <strain evidence="4 5">LPG 2</strain>
    </source>
</reference>
<dbReference type="InterPro" id="IPR032093">
    <property type="entry name" value="PhoD_N"/>
</dbReference>
<gene>
    <name evidence="4" type="ORF">JK358_19980</name>
</gene>
<evidence type="ECO:0000259" key="2">
    <source>
        <dbReference type="Pfam" id="PF09423"/>
    </source>
</evidence>
<sequence>MISTRFDRRAALKGGTAAVAVSLLGAAVARAESTAFRHGVASGDPLPNAVILWTRVTPSEDALPGSGAGAPVSVRWEIASDEAFGSLAASGTHTATADSDHTVKIDATGLAADRTYFYRFTALGQTSPVGRTHTAPADSATPDRLRLGVVSCANWEAGYFSAYRHLADRGDLDAIVHLGDYLYEYQRGEYGGRTGSVRWHEPAHEIVSLADYRIRHAQYKTDPDLMTLHARLPFICTWDDHETADNTWSGGAENHQPATEGDFGIRKAAALQAYLEWMPVRTGADRRLYRRLRFGTLAELSMLDLRSYRSEEAEAGAGWREIDSPDRTITGKDQMDWVQAGLVSAPVTWKLIGNPVMIAPLVFPPLDPAASAAFTTALGLPRSGIPANPDQWDGYTADRTRLLRTITDNKVSDVVFLTGDIHSSWGADVPLDAAAYPNGPTAGVEFVVPSITSMSIGDTIGGAPRTAAVPIEGTVKGINRHLHYTELDSHGYGVLHVDADQAQMDWYYVADVADPNTAVRHGASYGVRRGGRIEPRATPMV</sequence>